<dbReference type="PANTHER" id="PTHR24365:SF541">
    <property type="entry name" value="PROTEIN TOLL-RELATED"/>
    <property type="match status" value="1"/>
</dbReference>
<evidence type="ECO:0000256" key="7">
    <source>
        <dbReference type="SAM" id="Phobius"/>
    </source>
</evidence>
<keyword evidence="5 7" id="KW-1133">Transmembrane helix</keyword>
<dbReference type="AlphaFoldDB" id="A0A8S3RAQ9"/>
<feature type="domain" description="TIR" evidence="8">
    <location>
        <begin position="384"/>
        <end position="524"/>
    </location>
</feature>
<dbReference type="InterPro" id="IPR001611">
    <property type="entry name" value="Leu-rich_rpt"/>
</dbReference>
<keyword evidence="4" id="KW-0732">Signal</keyword>
<gene>
    <name evidence="9" type="ORF">MEDL_19335</name>
</gene>
<comment type="similarity">
    <text evidence="2">Belongs to the Toll-like receptor family.</text>
</comment>
<dbReference type="InterPro" id="IPR032675">
    <property type="entry name" value="LRR_dom_sf"/>
</dbReference>
<dbReference type="Proteomes" id="UP000683360">
    <property type="component" value="Unassembled WGS sequence"/>
</dbReference>
<proteinExistence type="inferred from homology"/>
<dbReference type="Gene3D" id="3.40.50.10140">
    <property type="entry name" value="Toll/interleukin-1 receptor homology (TIR) domain"/>
    <property type="match status" value="2"/>
</dbReference>
<dbReference type="OrthoDB" id="6151426at2759"/>
<feature type="transmembrane region" description="Helical" evidence="7">
    <location>
        <begin position="174"/>
        <end position="197"/>
    </location>
</feature>
<comment type="caution">
    <text evidence="9">The sequence shown here is derived from an EMBL/GenBank/DDBJ whole genome shotgun (WGS) entry which is preliminary data.</text>
</comment>
<dbReference type="SUPFAM" id="SSF52058">
    <property type="entry name" value="L domain-like"/>
    <property type="match status" value="1"/>
</dbReference>
<evidence type="ECO:0000313" key="9">
    <source>
        <dbReference type="EMBL" id="CAG2204919.1"/>
    </source>
</evidence>
<evidence type="ECO:0000259" key="8">
    <source>
        <dbReference type="PROSITE" id="PS50104"/>
    </source>
</evidence>
<dbReference type="GO" id="GO:0038023">
    <property type="term" value="F:signaling receptor activity"/>
    <property type="evidence" value="ECO:0007669"/>
    <property type="project" value="TreeGrafter"/>
</dbReference>
<dbReference type="SMART" id="SM00255">
    <property type="entry name" value="TIR"/>
    <property type="match status" value="1"/>
</dbReference>
<evidence type="ECO:0000256" key="4">
    <source>
        <dbReference type="ARBA" id="ARBA00022729"/>
    </source>
</evidence>
<dbReference type="PROSITE" id="PS50104">
    <property type="entry name" value="TIR"/>
    <property type="match status" value="1"/>
</dbReference>
<dbReference type="InterPro" id="IPR000157">
    <property type="entry name" value="TIR_dom"/>
</dbReference>
<dbReference type="PANTHER" id="PTHR24365">
    <property type="entry name" value="TOLL-LIKE RECEPTOR"/>
    <property type="match status" value="1"/>
</dbReference>
<evidence type="ECO:0000256" key="3">
    <source>
        <dbReference type="ARBA" id="ARBA00022692"/>
    </source>
</evidence>
<name>A0A8S3RAQ9_MYTED</name>
<comment type="subcellular location">
    <subcellularLocation>
        <location evidence="1">Membrane</location>
        <topology evidence="1">Single-pass membrane protein</topology>
    </subcellularLocation>
</comment>
<dbReference type="EMBL" id="CAJPWZ010000990">
    <property type="protein sequence ID" value="CAG2204919.1"/>
    <property type="molecule type" value="Genomic_DNA"/>
</dbReference>
<accession>A0A8S3RAQ9</accession>
<keyword evidence="6 7" id="KW-0472">Membrane</keyword>
<evidence type="ECO:0000256" key="5">
    <source>
        <dbReference type="ARBA" id="ARBA00022989"/>
    </source>
</evidence>
<reference evidence="9" key="1">
    <citation type="submission" date="2021-03" db="EMBL/GenBank/DDBJ databases">
        <authorList>
            <person name="Bekaert M."/>
        </authorList>
    </citation>
    <scope>NUCLEOTIDE SEQUENCE</scope>
</reference>
<dbReference type="Pfam" id="PF01582">
    <property type="entry name" value="TIR"/>
    <property type="match status" value="1"/>
</dbReference>
<dbReference type="Gene3D" id="3.80.10.10">
    <property type="entry name" value="Ribonuclease Inhibitor"/>
    <property type="match status" value="1"/>
</dbReference>
<evidence type="ECO:0000256" key="2">
    <source>
        <dbReference type="ARBA" id="ARBA00009634"/>
    </source>
</evidence>
<dbReference type="GO" id="GO:0007165">
    <property type="term" value="P:signal transduction"/>
    <property type="evidence" value="ECO:0007669"/>
    <property type="project" value="InterPro"/>
</dbReference>
<dbReference type="InterPro" id="IPR035897">
    <property type="entry name" value="Toll_tir_struct_dom_sf"/>
</dbReference>
<keyword evidence="3 7" id="KW-0812">Transmembrane</keyword>
<dbReference type="GO" id="GO:0005886">
    <property type="term" value="C:plasma membrane"/>
    <property type="evidence" value="ECO:0007669"/>
    <property type="project" value="TreeGrafter"/>
</dbReference>
<dbReference type="SUPFAM" id="SSF52200">
    <property type="entry name" value="Toll/Interleukin receptor TIR domain"/>
    <property type="match status" value="2"/>
</dbReference>
<protein>
    <recommendedName>
        <fullName evidence="8">TIR domain-containing protein</fullName>
    </recommendedName>
</protein>
<dbReference type="Pfam" id="PF13855">
    <property type="entry name" value="LRR_8"/>
    <property type="match status" value="1"/>
</dbReference>
<organism evidence="9 10">
    <name type="scientific">Mytilus edulis</name>
    <name type="common">Blue mussel</name>
    <dbReference type="NCBI Taxonomy" id="6550"/>
    <lineage>
        <taxon>Eukaryota</taxon>
        <taxon>Metazoa</taxon>
        <taxon>Spiralia</taxon>
        <taxon>Lophotrochozoa</taxon>
        <taxon>Mollusca</taxon>
        <taxon>Bivalvia</taxon>
        <taxon>Autobranchia</taxon>
        <taxon>Pteriomorphia</taxon>
        <taxon>Mytilida</taxon>
        <taxon>Mytiloidea</taxon>
        <taxon>Mytilidae</taxon>
        <taxon>Mytilinae</taxon>
        <taxon>Mytilus</taxon>
    </lineage>
</organism>
<keyword evidence="10" id="KW-1185">Reference proteome</keyword>
<evidence type="ECO:0000256" key="6">
    <source>
        <dbReference type="ARBA" id="ARBA00023136"/>
    </source>
</evidence>
<sequence length="540" mass="63557">MHDTNCPIECACFFRYNQSITIVDCRGVNLSSLPDSVPPGLIDLWLQNNNISMLNFRPYFKKVRQLYMSSNRLRVITYNVFSEMKKLKFLKVDRNFLSYLPKTITSLNLDEIYIDHNPLLCDCNSLWLKYWMFDNILVLKQLDDITCRSFNRIEKFLQVPNEKFTCAKTFAKSFVAEIVGTLVGIAAMCLITIAIVFRQSIRVLLYFKFGFHTFDRQFFEEYETIDITFVYSKMYEDFIKKKSKVLEKFVVCYSTEHFVPGYALDTNIRNAVHHSKYVFILVTDDVETNIINSTYAACEQKFEKRIDFLLGFLNTNRSIDEFEISDGFKRYFKLHQTLKPNNMLFWENLSYKLASSRDRIGIELNHNIEEHLFCESNGTESNTAAYDGFVCYMEEEQTYSEEVLKKKLKEITNYEIISIHQIASGQAWFPSIEKCIEKSRHTIFVVSNNFTELQSELKYVFEMAQNKTNNNHDNHLIIVFRGKKTIKFSEKNFGNYFQKFVFLEHVEGDEANEVEFWRRMKAALKSKRLANGAPLECIQK</sequence>
<evidence type="ECO:0000256" key="1">
    <source>
        <dbReference type="ARBA" id="ARBA00004167"/>
    </source>
</evidence>
<evidence type="ECO:0000313" key="10">
    <source>
        <dbReference type="Proteomes" id="UP000683360"/>
    </source>
</evidence>